<dbReference type="AlphaFoldDB" id="A0A7J7GQA3"/>
<proteinExistence type="predicted"/>
<organism evidence="2 3">
    <name type="scientific">Camellia sinensis</name>
    <name type="common">Tea plant</name>
    <name type="synonym">Thea sinensis</name>
    <dbReference type="NCBI Taxonomy" id="4442"/>
    <lineage>
        <taxon>Eukaryota</taxon>
        <taxon>Viridiplantae</taxon>
        <taxon>Streptophyta</taxon>
        <taxon>Embryophyta</taxon>
        <taxon>Tracheophyta</taxon>
        <taxon>Spermatophyta</taxon>
        <taxon>Magnoliopsida</taxon>
        <taxon>eudicotyledons</taxon>
        <taxon>Gunneridae</taxon>
        <taxon>Pentapetalae</taxon>
        <taxon>asterids</taxon>
        <taxon>Ericales</taxon>
        <taxon>Theaceae</taxon>
        <taxon>Camellia</taxon>
    </lineage>
</organism>
<accession>A0A7J7GQA3</accession>
<dbReference type="Proteomes" id="UP000593564">
    <property type="component" value="Unassembled WGS sequence"/>
</dbReference>
<feature type="compositionally biased region" description="Basic and acidic residues" evidence="1">
    <location>
        <begin position="1"/>
        <end position="22"/>
    </location>
</feature>
<reference evidence="3" key="1">
    <citation type="journal article" date="2020" name="Nat. Commun.">
        <title>Genome assembly of wild tea tree DASZ reveals pedigree and selection history of tea varieties.</title>
        <authorList>
            <person name="Zhang W."/>
            <person name="Zhang Y."/>
            <person name="Qiu H."/>
            <person name="Guo Y."/>
            <person name="Wan H."/>
            <person name="Zhang X."/>
            <person name="Scossa F."/>
            <person name="Alseekh S."/>
            <person name="Zhang Q."/>
            <person name="Wang P."/>
            <person name="Xu L."/>
            <person name="Schmidt M.H."/>
            <person name="Jia X."/>
            <person name="Li D."/>
            <person name="Zhu A."/>
            <person name="Guo F."/>
            <person name="Chen W."/>
            <person name="Ni D."/>
            <person name="Usadel B."/>
            <person name="Fernie A.R."/>
            <person name="Wen W."/>
        </authorList>
    </citation>
    <scope>NUCLEOTIDE SEQUENCE [LARGE SCALE GENOMIC DNA]</scope>
    <source>
        <strain evidence="3">cv. G240</strain>
    </source>
</reference>
<feature type="region of interest" description="Disordered" evidence="1">
    <location>
        <begin position="1"/>
        <end position="23"/>
    </location>
</feature>
<gene>
    <name evidence="2" type="ORF">HYC85_019733</name>
</gene>
<evidence type="ECO:0000313" key="3">
    <source>
        <dbReference type="Proteomes" id="UP000593564"/>
    </source>
</evidence>
<evidence type="ECO:0000256" key="1">
    <source>
        <dbReference type="SAM" id="MobiDB-lite"/>
    </source>
</evidence>
<reference evidence="2 3" key="2">
    <citation type="submission" date="2020-07" db="EMBL/GenBank/DDBJ databases">
        <title>Genome assembly of wild tea tree DASZ reveals pedigree and selection history of tea varieties.</title>
        <authorList>
            <person name="Zhang W."/>
        </authorList>
    </citation>
    <scope>NUCLEOTIDE SEQUENCE [LARGE SCALE GENOMIC DNA]</scope>
    <source>
        <strain evidence="3">cv. G240</strain>
        <tissue evidence="2">Leaf</tissue>
    </source>
</reference>
<comment type="caution">
    <text evidence="2">The sequence shown here is derived from an EMBL/GenBank/DDBJ whole genome shotgun (WGS) entry which is preliminary data.</text>
</comment>
<keyword evidence="3" id="KW-1185">Reference proteome</keyword>
<evidence type="ECO:0000313" key="2">
    <source>
        <dbReference type="EMBL" id="KAF5942091.1"/>
    </source>
</evidence>
<protein>
    <submittedName>
        <fullName evidence="2">Uncharacterized protein</fullName>
    </submittedName>
</protein>
<sequence length="52" mass="5916">MQRVSRHTENDQRRQEDTDHVEILGGTTTNFKVSCSNQSWASMDYGALSCPK</sequence>
<dbReference type="EMBL" id="JACBKZ010000009">
    <property type="protein sequence ID" value="KAF5942091.1"/>
    <property type="molecule type" value="Genomic_DNA"/>
</dbReference>
<name>A0A7J7GQA3_CAMSI</name>